<reference evidence="3" key="1">
    <citation type="journal article" date="2015" name="PLoS Genet.">
        <title>Genome Sequence and Transcriptome Analyses of Chrysochromulina tobin: Metabolic Tools for Enhanced Algal Fitness in the Prominent Order Prymnesiales (Haptophyceae).</title>
        <authorList>
            <person name="Hovde B.T."/>
            <person name="Deodato C.R."/>
            <person name="Hunsperger H.M."/>
            <person name="Ryken S.A."/>
            <person name="Yost W."/>
            <person name="Jha R.K."/>
            <person name="Patterson J."/>
            <person name="Monnat R.J. Jr."/>
            <person name="Barlow S.B."/>
            <person name="Starkenburg S.R."/>
            <person name="Cattolico R.A."/>
        </authorList>
    </citation>
    <scope>NUCLEOTIDE SEQUENCE</scope>
    <source>
        <strain evidence="3">CCMP291</strain>
    </source>
</reference>
<feature type="chain" id="PRO_5005602408" evidence="1">
    <location>
        <begin position="21"/>
        <end position="569"/>
    </location>
</feature>
<sequence>MRQQLGAVLPSLLYLHHASAKVMNAGGVPYRISNPDSAAAAPYSTDFEANIAGPVEHFDMYGEVRTIYSQTYWTRNAPIPLPEELVKRFANGGVMAITGYEIDQVTHDNAPPPPPGDKLGGFSCYPSCDASDRSVPTYHAYNHHYFAWLVGSGAEVYDLERPGKYPNPSWTGVREVEANPQGVPSSIVFKENPGGEYRKSYHGYPSGYAQLLHEPTTWIFEPMQIDTHPRDGTQLTDQVGYKQWLLPAASGNGSVTELYSGSSPLLECPCTDRITKHVNETSGESYVLYTQDDRTVRVDYHHDCNDEPRGDMLRHGNGVGTNGPNAACNVTTYHGGTFCCQHTFLLTDKAQQPYLREDLVDRYYLKFRYYFQTYRPAQPPSASASHQLLHHWVFLIDAQINDYEEAHDDERTNPYGTPSLGRIEARLVANQLCDAGCDGGPNGQIDGAGVQPAKDGKLHFKTITPLVITPHCHAPSCVREELWNDDTGELLCNVTADYGDARYGALSDVFNERGYLAIPPCLFGYQPGLRKPFSLGPDTKLRAVKYFNNTFRHLGQMAQWTGLAVYEWP</sequence>
<evidence type="ECO:0000313" key="3">
    <source>
        <dbReference type="Proteomes" id="UP000037460"/>
    </source>
</evidence>
<proteinExistence type="predicted"/>
<comment type="caution">
    <text evidence="2">The sequence shown here is derived from an EMBL/GenBank/DDBJ whole genome shotgun (WGS) entry which is preliminary data.</text>
</comment>
<feature type="signal peptide" evidence="1">
    <location>
        <begin position="1"/>
        <end position="20"/>
    </location>
</feature>
<dbReference type="OrthoDB" id="1923469at2759"/>
<dbReference type="AlphaFoldDB" id="A0A0M0K6Q9"/>
<evidence type="ECO:0000313" key="2">
    <source>
        <dbReference type="EMBL" id="KOO34556.1"/>
    </source>
</evidence>
<protein>
    <submittedName>
        <fullName evidence="2">Uncharacterized protein</fullName>
    </submittedName>
</protein>
<evidence type="ECO:0000256" key="1">
    <source>
        <dbReference type="SAM" id="SignalP"/>
    </source>
</evidence>
<name>A0A0M0K6Q9_9EUKA</name>
<dbReference type="Proteomes" id="UP000037460">
    <property type="component" value="Unassembled WGS sequence"/>
</dbReference>
<dbReference type="EMBL" id="JWZX01001180">
    <property type="protein sequence ID" value="KOO34556.1"/>
    <property type="molecule type" value="Genomic_DNA"/>
</dbReference>
<organism evidence="2 3">
    <name type="scientific">Chrysochromulina tobinii</name>
    <dbReference type="NCBI Taxonomy" id="1460289"/>
    <lineage>
        <taxon>Eukaryota</taxon>
        <taxon>Haptista</taxon>
        <taxon>Haptophyta</taxon>
        <taxon>Prymnesiophyceae</taxon>
        <taxon>Prymnesiales</taxon>
        <taxon>Chrysochromulinaceae</taxon>
        <taxon>Chrysochromulina</taxon>
    </lineage>
</organism>
<accession>A0A0M0K6Q9</accession>
<keyword evidence="3" id="KW-1185">Reference proteome</keyword>
<gene>
    <name evidence="2" type="ORF">Ctob_016208</name>
</gene>
<keyword evidence="1" id="KW-0732">Signal</keyword>